<evidence type="ECO:0000256" key="1">
    <source>
        <dbReference type="SAM" id="MobiDB-lite"/>
    </source>
</evidence>
<keyword evidence="2" id="KW-0472">Membrane</keyword>
<evidence type="ECO:0000313" key="3">
    <source>
        <dbReference type="EMBL" id="GLI68104.1"/>
    </source>
</evidence>
<sequence>MGLSIISKIILAILSIFRVALALAIIIITAKQLYHVNFWFTFKDTLYRYDGKCLMAGSVYGENVCSYAFAVCGLSLLLSLITSFLLCITCDLCGAGSWIEFVVEGFQTAWWVIAGIVISKKVKDSNDVRLEGGARMPKEEWRNAVAVMTWVAALLSLLIAFVYLTESLSALAKCLGCCGYGKEEKAHHSKKDEARRVDYQENPQPSQPPPPQAAGKDDPVRANAV</sequence>
<comment type="caution">
    <text evidence="3">The sequence shown here is derived from an EMBL/GenBank/DDBJ whole genome shotgun (WGS) entry which is preliminary data.</text>
</comment>
<evidence type="ECO:0000256" key="2">
    <source>
        <dbReference type="SAM" id="Phobius"/>
    </source>
</evidence>
<feature type="transmembrane region" description="Helical" evidence="2">
    <location>
        <begin position="67"/>
        <end position="88"/>
    </location>
</feature>
<evidence type="ECO:0000313" key="4">
    <source>
        <dbReference type="Proteomes" id="UP001165090"/>
    </source>
</evidence>
<feature type="transmembrane region" description="Helical" evidence="2">
    <location>
        <begin position="9"/>
        <end position="30"/>
    </location>
</feature>
<proteinExistence type="predicted"/>
<dbReference type="EMBL" id="BSDZ01000079">
    <property type="protein sequence ID" value="GLI68104.1"/>
    <property type="molecule type" value="Genomic_DNA"/>
</dbReference>
<accession>A0ABQ5SFC8</accession>
<feature type="transmembrane region" description="Helical" evidence="2">
    <location>
        <begin position="144"/>
        <end position="164"/>
    </location>
</feature>
<feature type="region of interest" description="Disordered" evidence="1">
    <location>
        <begin position="184"/>
        <end position="225"/>
    </location>
</feature>
<keyword evidence="2" id="KW-0812">Transmembrane</keyword>
<name>A0ABQ5SFC8_9CHLO</name>
<organism evidence="3 4">
    <name type="scientific">Volvox africanus</name>
    <dbReference type="NCBI Taxonomy" id="51714"/>
    <lineage>
        <taxon>Eukaryota</taxon>
        <taxon>Viridiplantae</taxon>
        <taxon>Chlorophyta</taxon>
        <taxon>core chlorophytes</taxon>
        <taxon>Chlorophyceae</taxon>
        <taxon>CS clade</taxon>
        <taxon>Chlamydomonadales</taxon>
        <taxon>Volvocaceae</taxon>
        <taxon>Volvox</taxon>
    </lineage>
</organism>
<gene>
    <name evidence="3" type="ORF">VaNZ11_012431</name>
</gene>
<reference evidence="3 4" key="1">
    <citation type="journal article" date="2023" name="IScience">
        <title>Expanded male sex-determining region conserved during the evolution of homothallism in the green alga Volvox.</title>
        <authorList>
            <person name="Yamamoto K."/>
            <person name="Matsuzaki R."/>
            <person name="Mahakham W."/>
            <person name="Heman W."/>
            <person name="Sekimoto H."/>
            <person name="Kawachi M."/>
            <person name="Minakuchi Y."/>
            <person name="Toyoda A."/>
            <person name="Nozaki H."/>
        </authorList>
    </citation>
    <scope>NUCLEOTIDE SEQUENCE [LARGE SCALE GENOMIC DNA]</scope>
    <source>
        <strain evidence="3 4">NIES-4468</strain>
    </source>
</reference>
<dbReference type="Proteomes" id="UP001165090">
    <property type="component" value="Unassembled WGS sequence"/>
</dbReference>
<feature type="compositionally biased region" description="Basic and acidic residues" evidence="1">
    <location>
        <begin position="184"/>
        <end position="199"/>
    </location>
</feature>
<evidence type="ECO:0008006" key="5">
    <source>
        <dbReference type="Google" id="ProtNLM"/>
    </source>
</evidence>
<keyword evidence="4" id="KW-1185">Reference proteome</keyword>
<keyword evidence="2" id="KW-1133">Transmembrane helix</keyword>
<protein>
    <recommendedName>
        <fullName evidence="5">MARVEL domain-containing protein</fullName>
    </recommendedName>
</protein>
<feature type="compositionally biased region" description="Basic and acidic residues" evidence="1">
    <location>
        <begin position="215"/>
        <end position="225"/>
    </location>
</feature>